<evidence type="ECO:0000313" key="1">
    <source>
        <dbReference type="EMBL" id="KAF4306965.1"/>
    </source>
</evidence>
<reference evidence="1" key="1">
    <citation type="submission" date="2020-04" db="EMBL/GenBank/DDBJ databases">
        <title>Genome Assembly and Annotation of Botryosphaeria dothidea sdau 11-99, a Latent Pathogen of Apple Fruit Ring Rot in China.</title>
        <authorList>
            <person name="Yu C."/>
            <person name="Diao Y."/>
            <person name="Lu Q."/>
            <person name="Zhao J."/>
            <person name="Cui S."/>
            <person name="Peng C."/>
            <person name="He B."/>
            <person name="Liu H."/>
        </authorList>
    </citation>
    <scope>NUCLEOTIDE SEQUENCE [LARGE SCALE GENOMIC DNA]</scope>
    <source>
        <strain evidence="1">Sdau11-99</strain>
    </source>
</reference>
<protein>
    <submittedName>
        <fullName evidence="1">Uncharacterized protein</fullName>
    </submittedName>
</protein>
<dbReference type="EMBL" id="WWBZ02000033">
    <property type="protein sequence ID" value="KAF4306965.1"/>
    <property type="molecule type" value="Genomic_DNA"/>
</dbReference>
<gene>
    <name evidence="1" type="ORF">GTA08_BOTSDO05653</name>
</gene>
<accession>A0A8H4ISS8</accession>
<evidence type="ECO:0000313" key="2">
    <source>
        <dbReference type="Proteomes" id="UP000572817"/>
    </source>
</evidence>
<dbReference type="Proteomes" id="UP000572817">
    <property type="component" value="Unassembled WGS sequence"/>
</dbReference>
<proteinExistence type="predicted"/>
<keyword evidence="2" id="KW-1185">Reference proteome</keyword>
<comment type="caution">
    <text evidence="1">The sequence shown here is derived from an EMBL/GenBank/DDBJ whole genome shotgun (WGS) entry which is preliminary data.</text>
</comment>
<organism evidence="1 2">
    <name type="scientific">Botryosphaeria dothidea</name>
    <dbReference type="NCBI Taxonomy" id="55169"/>
    <lineage>
        <taxon>Eukaryota</taxon>
        <taxon>Fungi</taxon>
        <taxon>Dikarya</taxon>
        <taxon>Ascomycota</taxon>
        <taxon>Pezizomycotina</taxon>
        <taxon>Dothideomycetes</taxon>
        <taxon>Dothideomycetes incertae sedis</taxon>
        <taxon>Botryosphaeriales</taxon>
        <taxon>Botryosphaeriaceae</taxon>
        <taxon>Botryosphaeria</taxon>
    </lineage>
</organism>
<sequence length="109" mass="11803">MTTDAETNMTSDADTTTLYHQFDDFNDVGNGTTIHHEPHDDEAYYEQDDSDNVPLAGSDNFSTKMILEVDAYYEEGGSDANCLVGSLQSCFGVSGSHVISGFLTTFSLG</sequence>
<dbReference type="AlphaFoldDB" id="A0A8H4ISS8"/>
<name>A0A8H4ISS8_9PEZI</name>